<comment type="subcellular location">
    <subcellularLocation>
        <location evidence="1">Secreted</location>
    </subcellularLocation>
</comment>
<evidence type="ECO:0000256" key="2">
    <source>
        <dbReference type="ARBA" id="ARBA00010771"/>
    </source>
</evidence>
<keyword evidence="4" id="KW-0964">Secreted</keyword>
<feature type="chain" id="PRO_5026827846" evidence="10">
    <location>
        <begin position="21"/>
        <end position="213"/>
    </location>
</feature>
<protein>
    <submittedName>
        <fullName evidence="12">Ependymin</fullName>
    </submittedName>
</protein>
<reference evidence="12" key="1">
    <citation type="submission" date="2025-08" db="UniProtKB">
        <authorList>
            <consortium name="RefSeq"/>
        </authorList>
    </citation>
    <scope>IDENTIFICATION</scope>
</reference>
<feature type="signal peptide" evidence="10">
    <location>
        <begin position="1"/>
        <end position="20"/>
    </location>
</feature>
<dbReference type="SMART" id="SM00026">
    <property type="entry name" value="EPEND"/>
    <property type="match status" value="1"/>
</dbReference>
<dbReference type="InParanoid" id="A0A6J2VYH4"/>
<name>A0A6J2VYH4_CHACN</name>
<keyword evidence="5 10" id="KW-0732">Signal</keyword>
<organism evidence="11 12">
    <name type="scientific">Chanos chanos</name>
    <name type="common">Milkfish</name>
    <name type="synonym">Mugil chanos</name>
    <dbReference type="NCBI Taxonomy" id="29144"/>
    <lineage>
        <taxon>Eukaryota</taxon>
        <taxon>Metazoa</taxon>
        <taxon>Chordata</taxon>
        <taxon>Craniata</taxon>
        <taxon>Vertebrata</taxon>
        <taxon>Euteleostomi</taxon>
        <taxon>Actinopterygii</taxon>
        <taxon>Neopterygii</taxon>
        <taxon>Teleostei</taxon>
        <taxon>Ostariophysi</taxon>
        <taxon>Gonorynchiformes</taxon>
        <taxon>Chanidae</taxon>
        <taxon>Chanos</taxon>
    </lineage>
</organism>
<accession>A0A6J2VYH4</accession>
<dbReference type="Pfam" id="PF00811">
    <property type="entry name" value="Ependymin"/>
    <property type="match status" value="1"/>
</dbReference>
<dbReference type="GO" id="GO:0005509">
    <property type="term" value="F:calcium ion binding"/>
    <property type="evidence" value="ECO:0007669"/>
    <property type="project" value="InterPro"/>
</dbReference>
<evidence type="ECO:0000256" key="3">
    <source>
        <dbReference type="ARBA" id="ARBA00011808"/>
    </source>
</evidence>
<dbReference type="GO" id="GO:0005576">
    <property type="term" value="C:extracellular region"/>
    <property type="evidence" value="ECO:0007669"/>
    <property type="project" value="UniProtKB-SubCell"/>
</dbReference>
<dbReference type="InterPro" id="IPR018224">
    <property type="entry name" value="Ependymin_CS"/>
</dbReference>
<comment type="similarity">
    <text evidence="2">Belongs to the ependymin family.</text>
</comment>
<keyword evidence="7" id="KW-1015">Disulfide bond</keyword>
<dbReference type="PRINTS" id="PR00317">
    <property type="entry name" value="EPENDYMIN"/>
</dbReference>
<comment type="subunit">
    <text evidence="3">Forms disulfide-linked dimers.</text>
</comment>
<dbReference type="Proteomes" id="UP000504632">
    <property type="component" value="Chromosome 8"/>
</dbReference>
<gene>
    <name evidence="12" type="primary">LOC115818032</name>
</gene>
<evidence type="ECO:0000256" key="8">
    <source>
        <dbReference type="ARBA" id="ARBA00023180"/>
    </source>
</evidence>
<evidence type="ECO:0000256" key="6">
    <source>
        <dbReference type="ARBA" id="ARBA00022837"/>
    </source>
</evidence>
<proteinExistence type="inferred from homology"/>
<sequence length="213" mass="23817">MRAVELFCLTFWCLCALSWARQPCQAPPMTSGELSVTGLGSASSISGDFSYDSQGKKFRFVEKWSSNNASHEKADWLLFFEEGVFYKIDSENQGCKKMVLHSRKHPMELPPDANHLAEMYVGSQSIPEQGLRLRIWLGKFPELNVNYAISTTSCGCLTASGILYIEKTALILSFLNVETEVKDPHVFVPPSYCDGVALEDSGDEKNSFFSLFE</sequence>
<dbReference type="GeneID" id="115818032"/>
<dbReference type="FunCoup" id="A0A6J2VYH4">
    <property type="interactions" value="2"/>
</dbReference>
<dbReference type="PROSITE" id="PS00899">
    <property type="entry name" value="EPENDYMIN_2"/>
    <property type="match status" value="1"/>
</dbReference>
<keyword evidence="11" id="KW-1185">Reference proteome</keyword>
<evidence type="ECO:0000256" key="5">
    <source>
        <dbReference type="ARBA" id="ARBA00022729"/>
    </source>
</evidence>
<comment type="function">
    <text evidence="9">May play a role in neural plasticity. May be involved during axon regeneration.</text>
</comment>
<evidence type="ECO:0000256" key="1">
    <source>
        <dbReference type="ARBA" id="ARBA00004613"/>
    </source>
</evidence>
<dbReference type="PANTHER" id="PTHR10697">
    <property type="entry name" value="MAMMALIAN EPENDYMIN-RELATED PROTEIN 1"/>
    <property type="match status" value="1"/>
</dbReference>
<dbReference type="GO" id="GO:0005764">
    <property type="term" value="C:lysosome"/>
    <property type="evidence" value="ECO:0007669"/>
    <property type="project" value="TreeGrafter"/>
</dbReference>
<evidence type="ECO:0000256" key="4">
    <source>
        <dbReference type="ARBA" id="ARBA00022525"/>
    </source>
</evidence>
<dbReference type="AlphaFoldDB" id="A0A6J2VYH4"/>
<dbReference type="InterPro" id="IPR001299">
    <property type="entry name" value="Ependymin"/>
</dbReference>
<evidence type="ECO:0000256" key="7">
    <source>
        <dbReference type="ARBA" id="ARBA00023157"/>
    </source>
</evidence>
<dbReference type="PANTHER" id="PTHR10697:SF5">
    <property type="entry name" value="EPENDYMIN-RELATED"/>
    <property type="match status" value="1"/>
</dbReference>
<dbReference type="GO" id="GO:0007160">
    <property type="term" value="P:cell-matrix adhesion"/>
    <property type="evidence" value="ECO:0007669"/>
    <property type="project" value="InterPro"/>
</dbReference>
<evidence type="ECO:0000256" key="10">
    <source>
        <dbReference type="SAM" id="SignalP"/>
    </source>
</evidence>
<dbReference type="OrthoDB" id="8872894at2759"/>
<evidence type="ECO:0000313" key="12">
    <source>
        <dbReference type="RefSeq" id="XP_030637117.1"/>
    </source>
</evidence>
<evidence type="ECO:0000256" key="9">
    <source>
        <dbReference type="ARBA" id="ARBA00025568"/>
    </source>
</evidence>
<evidence type="ECO:0000313" key="11">
    <source>
        <dbReference type="Proteomes" id="UP000504632"/>
    </source>
</evidence>
<keyword evidence="6" id="KW-0106">Calcium</keyword>
<dbReference type="RefSeq" id="XP_030637117.1">
    <property type="nucleotide sequence ID" value="XM_030781257.1"/>
</dbReference>
<keyword evidence="8" id="KW-0325">Glycoprotein</keyword>